<keyword evidence="3" id="KW-1185">Reference proteome</keyword>
<reference evidence="3" key="1">
    <citation type="journal article" date="2019" name="Int. J. Syst. Evol. Microbiol.">
        <title>The Global Catalogue of Microorganisms (GCM) 10K type strain sequencing project: providing services to taxonomists for standard genome sequencing and annotation.</title>
        <authorList>
            <consortium name="The Broad Institute Genomics Platform"/>
            <consortium name="The Broad Institute Genome Sequencing Center for Infectious Disease"/>
            <person name="Wu L."/>
            <person name="Ma J."/>
        </authorList>
    </citation>
    <scope>NUCLEOTIDE SEQUENCE [LARGE SCALE GENOMIC DNA]</scope>
    <source>
        <strain evidence="3">CCUG 39402</strain>
    </source>
</reference>
<gene>
    <name evidence="2" type="ORF">ACFQND_10140</name>
</gene>
<dbReference type="EMBL" id="JBHSRS010000018">
    <property type="protein sequence ID" value="MFC6281591.1"/>
    <property type="molecule type" value="Genomic_DNA"/>
</dbReference>
<protein>
    <submittedName>
        <fullName evidence="2">Chalcone isomerase family protein</fullName>
    </submittedName>
</protein>
<dbReference type="Pfam" id="PF16036">
    <property type="entry name" value="Chalcone_3"/>
    <property type="match status" value="1"/>
</dbReference>
<dbReference type="InterPro" id="IPR016087">
    <property type="entry name" value="Chalcone_isomerase"/>
</dbReference>
<proteinExistence type="predicted"/>
<organism evidence="2 3">
    <name type="scientific">Polaromonas aquatica</name>
    <dbReference type="NCBI Taxonomy" id="332657"/>
    <lineage>
        <taxon>Bacteria</taxon>
        <taxon>Pseudomonadati</taxon>
        <taxon>Pseudomonadota</taxon>
        <taxon>Betaproteobacteria</taxon>
        <taxon>Burkholderiales</taxon>
        <taxon>Comamonadaceae</taxon>
        <taxon>Polaromonas</taxon>
    </lineage>
</organism>
<feature type="domain" description="Chalcone isomerase" evidence="1">
    <location>
        <begin position="93"/>
        <end position="197"/>
    </location>
</feature>
<name>A0ABW1TVD8_9BURK</name>
<dbReference type="GO" id="GO:0016853">
    <property type="term" value="F:isomerase activity"/>
    <property type="evidence" value="ECO:0007669"/>
    <property type="project" value="UniProtKB-KW"/>
</dbReference>
<evidence type="ECO:0000313" key="2">
    <source>
        <dbReference type="EMBL" id="MFC6281591.1"/>
    </source>
</evidence>
<evidence type="ECO:0000259" key="1">
    <source>
        <dbReference type="Pfam" id="PF16036"/>
    </source>
</evidence>
<accession>A0ABW1TVD8</accession>
<dbReference type="Proteomes" id="UP001596270">
    <property type="component" value="Unassembled WGS sequence"/>
</dbReference>
<comment type="caution">
    <text evidence="2">The sequence shown here is derived from an EMBL/GenBank/DDBJ whole genome shotgun (WGS) entry which is preliminary data.</text>
</comment>
<dbReference type="RefSeq" id="WP_377413323.1">
    <property type="nucleotide sequence ID" value="NZ_JBHSRS010000018.1"/>
</dbReference>
<keyword evidence="2" id="KW-0413">Isomerase</keyword>
<sequence length="201" mass="22004">MPPRFFSLLGSVVFIAMVPMAGALLAQPAGVQPGTAAPVMTDEQDLRAELKDLLPRNRLMGKGRLTYWGFLVYDARLWAAPGFRADNPAAQPFALELAYLRDFSNVDIAARSITEMRRSADIDEGQARAWTAEMLRVLPDVKKGDRIMGVNRPGVGALFLVNGKPSGEIRDAEFTRLFFGIWLSPNTSEPKLRSALLAGAV</sequence>
<evidence type="ECO:0000313" key="3">
    <source>
        <dbReference type="Proteomes" id="UP001596270"/>
    </source>
</evidence>